<dbReference type="InterPro" id="IPR043502">
    <property type="entry name" value="DNA/RNA_pol_sf"/>
</dbReference>
<dbReference type="AlphaFoldDB" id="A0A1S3DNS5"/>
<reference evidence="4" key="1">
    <citation type="submission" date="2025-08" db="UniProtKB">
        <authorList>
            <consortium name="RefSeq"/>
        </authorList>
    </citation>
    <scope>IDENTIFICATION</scope>
</reference>
<dbReference type="PaxDb" id="121845-A0A1S3DNS5"/>
<protein>
    <submittedName>
        <fullName evidence="4">Uncharacterized protein LOC103521296</fullName>
    </submittedName>
</protein>
<feature type="region of interest" description="Disordered" evidence="1">
    <location>
        <begin position="216"/>
        <end position="251"/>
    </location>
</feature>
<dbReference type="PANTHER" id="PTHR35450">
    <property type="entry name" value="REVERSE TRANSCRIPTASE DOMAIN-CONTAINING PROTEIN"/>
    <property type="match status" value="1"/>
</dbReference>
<organism evidence="3 4">
    <name type="scientific">Diaphorina citri</name>
    <name type="common">Asian citrus psyllid</name>
    <dbReference type="NCBI Taxonomy" id="121845"/>
    <lineage>
        <taxon>Eukaryota</taxon>
        <taxon>Metazoa</taxon>
        <taxon>Ecdysozoa</taxon>
        <taxon>Arthropoda</taxon>
        <taxon>Hexapoda</taxon>
        <taxon>Insecta</taxon>
        <taxon>Pterygota</taxon>
        <taxon>Neoptera</taxon>
        <taxon>Paraneoptera</taxon>
        <taxon>Hemiptera</taxon>
        <taxon>Sternorrhyncha</taxon>
        <taxon>Psylloidea</taxon>
        <taxon>Psyllidae</taxon>
        <taxon>Diaphorininae</taxon>
        <taxon>Diaphorina</taxon>
    </lineage>
</organism>
<accession>A0A1S3DNS5</accession>
<dbReference type="InterPro" id="IPR000477">
    <property type="entry name" value="RT_dom"/>
</dbReference>
<evidence type="ECO:0000259" key="2">
    <source>
        <dbReference type="PROSITE" id="PS50878"/>
    </source>
</evidence>
<name>A0A1S3DNS5_DIACI</name>
<feature type="compositionally biased region" description="Low complexity" evidence="1">
    <location>
        <begin position="342"/>
        <end position="352"/>
    </location>
</feature>
<evidence type="ECO:0000256" key="1">
    <source>
        <dbReference type="SAM" id="MobiDB-lite"/>
    </source>
</evidence>
<dbReference type="KEGG" id="dci:103521296"/>
<dbReference type="CDD" id="cd01650">
    <property type="entry name" value="RT_nLTR_like"/>
    <property type="match status" value="1"/>
</dbReference>
<proteinExistence type="predicted"/>
<dbReference type="OMA" id="NFSESIC"/>
<gene>
    <name evidence="4" type="primary">LOC103521296</name>
</gene>
<dbReference type="PROSITE" id="PS50878">
    <property type="entry name" value="RT_POL"/>
    <property type="match status" value="1"/>
</dbReference>
<feature type="non-terminal residue" evidence="4">
    <location>
        <position position="966"/>
    </location>
</feature>
<dbReference type="GO" id="GO:0071897">
    <property type="term" value="P:DNA biosynthetic process"/>
    <property type="evidence" value="ECO:0007669"/>
    <property type="project" value="UniProtKB-ARBA"/>
</dbReference>
<feature type="domain" description="Reverse transcriptase" evidence="2">
    <location>
        <begin position="683"/>
        <end position="966"/>
    </location>
</feature>
<dbReference type="PANTHER" id="PTHR35450:SF2">
    <property type="entry name" value="REVERSE TRANSCRIPTASE DOMAIN-CONTAINING PROTEIN"/>
    <property type="match status" value="1"/>
</dbReference>
<dbReference type="SUPFAM" id="SSF56672">
    <property type="entry name" value="DNA/RNA polymerases"/>
    <property type="match status" value="1"/>
</dbReference>
<dbReference type="STRING" id="121845.A0A1S3DNS5"/>
<dbReference type="GeneID" id="103521296"/>
<feature type="region of interest" description="Disordered" evidence="1">
    <location>
        <begin position="333"/>
        <end position="354"/>
    </location>
</feature>
<keyword evidence="3" id="KW-1185">Reference proteome</keyword>
<dbReference type="Pfam" id="PF00078">
    <property type="entry name" value="RVT_1"/>
    <property type="match status" value="1"/>
</dbReference>
<sequence length="966" mass="112495">MEQLKSDLQNGVMKGKFPKSLYNDPNVDKNLSTSYLTDGYLMPETEGFIHAIQDQTVDRNRGLNIRERDRAKARRAYFWKFVTADGSLVAEKRRPCGNRQCDQFAPNATPAQLPNEQDQAKRQQQLVVDLPFYYFPGHMRDGWCHKRWVPLCKLVYTDYGVQNKESVAIERRCKSKMGDGMTMDKDRVCDFKGEPLTPLGNRRKIHLFRTATTNTRRVHLNDSHSEHSVSSSSQHEHTQSSARSQPSTTGRMRWTYEHNKYLLYAYYKSTEVDSNKKNYLLRLERLWISQYPSLEFNGNKLAGQVRSILKRQIFTSHQIESIKDKVRHELTTVTTPEPIDHSNTPSNNTSSSVDLVEQQNHVSDIIDLNDSVIPQPDRNNDLDENRQAEIVAKFDSLVQQFENVEINRKPIIPKIPYNNFSLLSVAQVNEVLESRFKSSVNISQTHNFIYCAAMTVCFLLHIKINQNESTNHAKINKEPPWKMRLENKIKYLRSKIGILTHYFKNNCQVPHKIKTKIKQIAYEYNIKFWTPDYNEKMKIQLEMLKQKAAALGYRIRKYNKRKKRYEQNKSFRINQKKFYESINEKKVSEFTTLPAPDSLYNFWNQIWGHENIHNHDAPWIDEEVKRMQDLPTMETLRISTSDVSNAAKYLKSWKSTGPDQLHNYWLKMFTNCHSVLAKQYQECLQNPSLLPESFTKGVTYMIPKNKNTHDPGNFRPITCLPTMYKLLSSIIKTKIYQHVRENHILAEEQNGIRKKARGSKELLVLDSIVTKHAKLKKRNLSVSWIDYKKCYDSIPHSWLLKILAIYKIDPAIINFLQITMNSWCTELHCKLPSNVHVESSNEIITDKITFKRGIYQGDPLSSLLFCLCLNPLSNILNSSPFGYKIKMDEEVRVTHLFYMDDLKIYANGPEQLRHLLELVSNFSESICMSFGLEKCNVLHIKKGIMSDPVNMTLSNDVTINSLTKDE</sequence>
<dbReference type="Proteomes" id="UP000079169">
    <property type="component" value="Unplaced"/>
</dbReference>
<evidence type="ECO:0000313" key="3">
    <source>
        <dbReference type="Proteomes" id="UP000079169"/>
    </source>
</evidence>
<evidence type="ECO:0000313" key="4">
    <source>
        <dbReference type="RefSeq" id="XP_008484629.1"/>
    </source>
</evidence>
<dbReference type="RefSeq" id="XP_008484629.1">
    <property type="nucleotide sequence ID" value="XM_008486407.1"/>
</dbReference>